<dbReference type="NCBIfam" id="NF001862">
    <property type="entry name" value="PRK00601.1"/>
    <property type="match status" value="1"/>
</dbReference>
<evidence type="ECO:0000313" key="8">
    <source>
        <dbReference type="EMBL" id="MCA9755162.1"/>
    </source>
</evidence>
<evidence type="ECO:0000313" key="9">
    <source>
        <dbReference type="Proteomes" id="UP000739538"/>
    </source>
</evidence>
<dbReference type="GO" id="GO:0000287">
    <property type="term" value="F:magnesium ion binding"/>
    <property type="evidence" value="ECO:0007669"/>
    <property type="project" value="UniProtKB-UniRule"/>
</dbReference>
<gene>
    <name evidence="5 8" type="primary">dut</name>
    <name evidence="8" type="ORF">KDA27_05120</name>
</gene>
<dbReference type="InterPro" id="IPR008181">
    <property type="entry name" value="dUTPase"/>
</dbReference>
<comment type="cofactor">
    <cofactor evidence="5">
        <name>Mg(2+)</name>
        <dbReference type="ChEBI" id="CHEBI:18420"/>
    </cofactor>
</comment>
<dbReference type="InterPro" id="IPR033704">
    <property type="entry name" value="dUTPase_trimeric"/>
</dbReference>
<dbReference type="CDD" id="cd07557">
    <property type="entry name" value="trimeric_dUTPase"/>
    <property type="match status" value="1"/>
</dbReference>
<comment type="pathway">
    <text evidence="5">Pyrimidine metabolism; dUMP biosynthesis; dUMP from dCTP (dUTP route): step 2/2.</text>
</comment>
<dbReference type="Pfam" id="PF00692">
    <property type="entry name" value="dUTPase"/>
    <property type="match status" value="1"/>
</dbReference>
<sequence>MQERPPVRCQALRPGARLPVQMTPGAAGWDLHACLEEPVVLGPGERTVVPTGLVLAIPEGYEGSVRARSGLAFRHGIGVLNGPGTIDSDYRGEVGVLLVNLGREPFTVQDGDRVAQIVFQAVPAGRVEWGDVTADTDRGSGGFGHTGTREGDSM</sequence>
<keyword evidence="5" id="KW-0479">Metal-binding</keyword>
<comment type="function">
    <text evidence="5">This enzyme is involved in nucleotide metabolism: it produces dUMP, the immediate precursor of thymidine nucleotides and it decreases the intracellular concentration of dUTP so that uracil cannot be incorporated into DNA.</text>
</comment>
<feature type="binding site" evidence="5">
    <location>
        <position position="81"/>
    </location>
    <ligand>
        <name>substrate</name>
    </ligand>
</feature>
<dbReference type="NCBIfam" id="TIGR00576">
    <property type="entry name" value="dut"/>
    <property type="match status" value="1"/>
</dbReference>
<keyword evidence="5" id="KW-0460">Magnesium</keyword>
<organism evidence="8 9">
    <name type="scientific">Eiseniibacteriota bacterium</name>
    <dbReference type="NCBI Taxonomy" id="2212470"/>
    <lineage>
        <taxon>Bacteria</taxon>
        <taxon>Candidatus Eiseniibacteriota</taxon>
    </lineage>
</organism>
<comment type="similarity">
    <text evidence="1 5">Belongs to the dUTPase family.</text>
</comment>
<keyword evidence="2 5" id="KW-0378">Hydrolase</keyword>
<dbReference type="GO" id="GO:0046081">
    <property type="term" value="P:dUTP catabolic process"/>
    <property type="evidence" value="ECO:0007669"/>
    <property type="project" value="InterPro"/>
</dbReference>
<reference evidence="8" key="1">
    <citation type="submission" date="2020-04" db="EMBL/GenBank/DDBJ databases">
        <authorList>
            <person name="Zhang T."/>
        </authorList>
    </citation>
    <scope>NUCLEOTIDE SEQUENCE</scope>
    <source>
        <strain evidence="8">HKST-UBA02</strain>
    </source>
</reference>
<comment type="caution">
    <text evidence="5">Lacks conserved residue(s) required for the propagation of feature annotation.</text>
</comment>
<evidence type="ECO:0000259" key="7">
    <source>
        <dbReference type="Pfam" id="PF00692"/>
    </source>
</evidence>
<accession>A0A956N9Q8</accession>
<protein>
    <recommendedName>
        <fullName evidence="5">Deoxyuridine 5'-triphosphate nucleotidohydrolase</fullName>
        <shortName evidence="5">dUTPase</shortName>
        <ecNumber evidence="5">3.6.1.23</ecNumber>
    </recommendedName>
    <alternativeName>
        <fullName evidence="5">dUTP pyrophosphatase</fullName>
    </alternativeName>
</protein>
<proteinExistence type="inferred from homology"/>
<feature type="binding site" evidence="5">
    <location>
        <begin position="68"/>
        <end position="70"/>
    </location>
    <ligand>
        <name>substrate</name>
    </ligand>
</feature>
<name>A0A956N9Q8_UNCEI</name>
<evidence type="ECO:0000256" key="1">
    <source>
        <dbReference type="ARBA" id="ARBA00006581"/>
    </source>
</evidence>
<dbReference type="AlphaFoldDB" id="A0A956N9Q8"/>
<dbReference type="EMBL" id="JAGQHS010000016">
    <property type="protein sequence ID" value="MCA9755162.1"/>
    <property type="molecule type" value="Genomic_DNA"/>
</dbReference>
<dbReference type="InterPro" id="IPR029054">
    <property type="entry name" value="dUTPase-like"/>
</dbReference>
<reference evidence="8" key="2">
    <citation type="journal article" date="2021" name="Microbiome">
        <title>Successional dynamics and alternative stable states in a saline activated sludge microbial community over 9 years.</title>
        <authorList>
            <person name="Wang Y."/>
            <person name="Ye J."/>
            <person name="Ju F."/>
            <person name="Liu L."/>
            <person name="Boyd J.A."/>
            <person name="Deng Y."/>
            <person name="Parks D.H."/>
            <person name="Jiang X."/>
            <person name="Yin X."/>
            <person name="Woodcroft B.J."/>
            <person name="Tyson G.W."/>
            <person name="Hugenholtz P."/>
            <person name="Polz M.F."/>
            <person name="Zhang T."/>
        </authorList>
    </citation>
    <scope>NUCLEOTIDE SEQUENCE</scope>
    <source>
        <strain evidence="8">HKST-UBA02</strain>
    </source>
</reference>
<feature type="domain" description="dUTPase-like" evidence="7">
    <location>
        <begin position="18"/>
        <end position="147"/>
    </location>
</feature>
<evidence type="ECO:0000256" key="5">
    <source>
        <dbReference type="HAMAP-Rule" id="MF_00116"/>
    </source>
</evidence>
<dbReference type="GO" id="GO:0004170">
    <property type="term" value="F:dUTP diphosphatase activity"/>
    <property type="evidence" value="ECO:0007669"/>
    <property type="project" value="UniProtKB-UniRule"/>
</dbReference>
<dbReference type="PANTHER" id="PTHR11241">
    <property type="entry name" value="DEOXYURIDINE 5'-TRIPHOSPHATE NUCLEOTIDOHYDROLASE"/>
    <property type="match status" value="1"/>
</dbReference>
<evidence type="ECO:0000256" key="3">
    <source>
        <dbReference type="ARBA" id="ARBA00023080"/>
    </source>
</evidence>
<dbReference type="HAMAP" id="MF_00116">
    <property type="entry name" value="dUTPase_bact"/>
    <property type="match status" value="1"/>
</dbReference>
<dbReference type="Proteomes" id="UP000739538">
    <property type="component" value="Unassembled WGS sequence"/>
</dbReference>
<dbReference type="Gene3D" id="2.70.40.10">
    <property type="match status" value="1"/>
</dbReference>
<keyword evidence="3 5" id="KW-0546">Nucleotide metabolism</keyword>
<evidence type="ECO:0000256" key="4">
    <source>
        <dbReference type="ARBA" id="ARBA00047686"/>
    </source>
</evidence>
<comment type="caution">
    <text evidence="8">The sequence shown here is derived from an EMBL/GenBank/DDBJ whole genome shotgun (WGS) entry which is preliminary data.</text>
</comment>
<feature type="region of interest" description="Disordered" evidence="6">
    <location>
        <begin position="131"/>
        <end position="154"/>
    </location>
</feature>
<dbReference type="GO" id="GO:0006226">
    <property type="term" value="P:dUMP biosynthetic process"/>
    <property type="evidence" value="ECO:0007669"/>
    <property type="project" value="UniProtKB-UniRule"/>
</dbReference>
<feature type="binding site" evidence="5">
    <location>
        <begin position="85"/>
        <end position="87"/>
    </location>
    <ligand>
        <name>substrate</name>
    </ligand>
</feature>
<comment type="catalytic activity">
    <reaction evidence="4 5">
        <text>dUTP + H2O = dUMP + diphosphate + H(+)</text>
        <dbReference type="Rhea" id="RHEA:10248"/>
        <dbReference type="ChEBI" id="CHEBI:15377"/>
        <dbReference type="ChEBI" id="CHEBI:15378"/>
        <dbReference type="ChEBI" id="CHEBI:33019"/>
        <dbReference type="ChEBI" id="CHEBI:61555"/>
        <dbReference type="ChEBI" id="CHEBI:246422"/>
        <dbReference type="EC" id="3.6.1.23"/>
    </reaction>
</comment>
<dbReference type="PANTHER" id="PTHR11241:SF0">
    <property type="entry name" value="DEOXYURIDINE 5'-TRIPHOSPHATE NUCLEOTIDOHYDROLASE"/>
    <property type="match status" value="1"/>
</dbReference>
<evidence type="ECO:0000256" key="2">
    <source>
        <dbReference type="ARBA" id="ARBA00022801"/>
    </source>
</evidence>
<dbReference type="InterPro" id="IPR036157">
    <property type="entry name" value="dUTPase-like_sf"/>
</dbReference>
<dbReference type="EC" id="3.6.1.23" evidence="5"/>
<evidence type="ECO:0000256" key="6">
    <source>
        <dbReference type="SAM" id="MobiDB-lite"/>
    </source>
</evidence>
<dbReference type="SUPFAM" id="SSF51283">
    <property type="entry name" value="dUTPase-like"/>
    <property type="match status" value="1"/>
</dbReference>